<feature type="chain" id="PRO_5044254692" evidence="2">
    <location>
        <begin position="25"/>
        <end position="138"/>
    </location>
</feature>
<dbReference type="Proteomes" id="UP000233276">
    <property type="component" value="Chromosome"/>
</dbReference>
<keyword evidence="2" id="KW-0732">Signal</keyword>
<dbReference type="EMBL" id="CP025299">
    <property type="protein sequence ID" value="AUG30592.1"/>
    <property type="molecule type" value="Genomic_DNA"/>
</dbReference>
<evidence type="ECO:0000313" key="4">
    <source>
        <dbReference type="Proteomes" id="UP000233276"/>
    </source>
</evidence>
<proteinExistence type="predicted"/>
<feature type="signal peptide" evidence="2">
    <location>
        <begin position="1"/>
        <end position="24"/>
    </location>
</feature>
<reference evidence="3 4" key="1">
    <citation type="submission" date="2017-12" db="EMBL/GenBank/DDBJ databases">
        <title>Isolation and characterization of estrogens degradatiion strain Microbacterium hominis SJTG1.</title>
        <authorList>
            <person name="Xiong W."/>
            <person name="Yin C."/>
            <person name="Zheng D."/>
            <person name="Liang R."/>
        </authorList>
    </citation>
    <scope>NUCLEOTIDE SEQUENCE [LARGE SCALE GENOMIC DNA]</scope>
    <source>
        <strain evidence="3 4">SJTG1</strain>
    </source>
</reference>
<feature type="compositionally biased region" description="Low complexity" evidence="1">
    <location>
        <begin position="27"/>
        <end position="41"/>
    </location>
</feature>
<name>A0A2K9DCI3_9MICO</name>
<evidence type="ECO:0000256" key="1">
    <source>
        <dbReference type="SAM" id="MobiDB-lite"/>
    </source>
</evidence>
<dbReference type="RefSeq" id="WP_101306826.1">
    <property type="nucleotide sequence ID" value="NZ_CP025299.1"/>
</dbReference>
<dbReference type="AlphaFoldDB" id="A0A2K9DCI3"/>
<gene>
    <name evidence="3" type="ORF">CXR34_14715</name>
</gene>
<evidence type="ECO:0000313" key="3">
    <source>
        <dbReference type="EMBL" id="AUG30592.1"/>
    </source>
</evidence>
<evidence type="ECO:0000256" key="2">
    <source>
        <dbReference type="SAM" id="SignalP"/>
    </source>
</evidence>
<sequence length="138" mass="13901">MRRTPILAVIALAALALTSCGSGATDPAAESPAASASSRPPLQTATPGPVGPTGAAVEVPQSRWDAIVADLTARGVKGTPQLVSSQAVTFNDGSLGCATPGQSYTQAQIDGLRIIVSVDGTTYDYRFGQGAEPKLCTA</sequence>
<protein>
    <submittedName>
        <fullName evidence="3">Uncharacterized protein</fullName>
    </submittedName>
</protein>
<dbReference type="KEGG" id="mhos:CXR34_14715"/>
<accession>A0A2K9DCI3</accession>
<organism evidence="3 4">
    <name type="scientific">Microbacterium hominis</name>
    <dbReference type="NCBI Taxonomy" id="162426"/>
    <lineage>
        <taxon>Bacteria</taxon>
        <taxon>Bacillati</taxon>
        <taxon>Actinomycetota</taxon>
        <taxon>Actinomycetes</taxon>
        <taxon>Micrococcales</taxon>
        <taxon>Microbacteriaceae</taxon>
        <taxon>Microbacterium</taxon>
    </lineage>
</organism>
<feature type="region of interest" description="Disordered" evidence="1">
    <location>
        <begin position="24"/>
        <end position="56"/>
    </location>
</feature>
<dbReference type="PROSITE" id="PS51257">
    <property type="entry name" value="PROKAR_LIPOPROTEIN"/>
    <property type="match status" value="1"/>
</dbReference>